<proteinExistence type="predicted"/>
<feature type="compositionally biased region" description="Polar residues" evidence="6">
    <location>
        <begin position="284"/>
        <end position="295"/>
    </location>
</feature>
<dbReference type="Proteomes" id="UP000029665">
    <property type="component" value="Unassembled WGS sequence"/>
</dbReference>
<keyword evidence="4" id="KW-0862">Zinc</keyword>
<comment type="caution">
    <text evidence="8">The sequence shown here is derived from an EMBL/GenBank/DDBJ whole genome shotgun (WGS) entry which is preliminary data.</text>
</comment>
<feature type="region of interest" description="Disordered" evidence="6">
    <location>
        <begin position="278"/>
        <end position="311"/>
    </location>
</feature>
<name>A0A060SS71_PYCCI</name>
<dbReference type="SUPFAM" id="SSF53098">
    <property type="entry name" value="Ribonuclease H-like"/>
    <property type="match status" value="1"/>
</dbReference>
<evidence type="ECO:0000256" key="5">
    <source>
        <dbReference type="ARBA" id="ARBA00023242"/>
    </source>
</evidence>
<organism evidence="8 9">
    <name type="scientific">Pycnoporus cinnabarinus</name>
    <name type="common">Cinnabar-red polypore</name>
    <name type="synonym">Trametes cinnabarina</name>
    <dbReference type="NCBI Taxonomy" id="5643"/>
    <lineage>
        <taxon>Eukaryota</taxon>
        <taxon>Fungi</taxon>
        <taxon>Dikarya</taxon>
        <taxon>Basidiomycota</taxon>
        <taxon>Agaricomycotina</taxon>
        <taxon>Agaricomycetes</taxon>
        <taxon>Polyporales</taxon>
        <taxon>Polyporaceae</taxon>
        <taxon>Trametes</taxon>
    </lineage>
</organism>
<dbReference type="EMBL" id="CCBP010000238">
    <property type="protein sequence ID" value="CDO75074.1"/>
    <property type="molecule type" value="Genomic_DNA"/>
</dbReference>
<dbReference type="PANTHER" id="PTHR46481:SF10">
    <property type="entry name" value="ZINC FINGER BED DOMAIN-CONTAINING PROTEIN 39"/>
    <property type="match status" value="1"/>
</dbReference>
<dbReference type="PANTHER" id="PTHR46481">
    <property type="entry name" value="ZINC FINGER BED DOMAIN-CONTAINING PROTEIN 4"/>
    <property type="match status" value="1"/>
</dbReference>
<evidence type="ECO:0000259" key="7">
    <source>
        <dbReference type="Pfam" id="PF04937"/>
    </source>
</evidence>
<keyword evidence="5" id="KW-0539">Nucleus</keyword>
<dbReference type="InterPro" id="IPR012337">
    <property type="entry name" value="RNaseH-like_sf"/>
</dbReference>
<feature type="region of interest" description="Disordered" evidence="6">
    <location>
        <begin position="910"/>
        <end position="944"/>
    </location>
</feature>
<keyword evidence="9" id="KW-1185">Reference proteome</keyword>
<gene>
    <name evidence="8" type="ORF">BN946_scf184703.g4</name>
</gene>
<dbReference type="OrthoDB" id="2801221at2759"/>
<evidence type="ECO:0000256" key="3">
    <source>
        <dbReference type="ARBA" id="ARBA00022771"/>
    </source>
</evidence>
<dbReference type="InterPro" id="IPR007021">
    <property type="entry name" value="DUF659"/>
</dbReference>
<comment type="subcellular location">
    <subcellularLocation>
        <location evidence="1">Nucleus</location>
    </subcellularLocation>
</comment>
<dbReference type="GO" id="GO:0005634">
    <property type="term" value="C:nucleus"/>
    <property type="evidence" value="ECO:0007669"/>
    <property type="project" value="UniProtKB-SubCell"/>
</dbReference>
<sequence length="1003" mass="111604">MANTLSVTKRLQNLRFLLENLPDILPEPAVSQSPFQHLIGYSADPADVEEIGSISGAVNRSLEIVFGWEARSKGLLPITERGPAVCGLVDALEVYRKACQKPESDAILLKWLEDIGAGIRQAYSLAGKEFPPSGQPFPELAKETGRKRKASTPLEAVIISDDENDNPAAPGQAAPTAGVKLCDLIDIPWPSGEAVASGRPVKEETRAFAVKCRHKESNKKYWRCLAPRCTFFRAGPPQPKRILKHAMVCRAFPVDERRKANEFAAAYSLGAKLGEVQEEDVRAASSNKGGTTERSAGSPAGGVAVVSHAGSQPKQKTLGGAVLAVGREELKAKLDFHIVKLICVRGLIPNVIDSREWKDFVHTANPRYKPTSSSTFADVHIPAEAAKIRILQIEYLRNQTHLTLTYDGATTQKPQSVYTIHVTTQDRRVFFMDGAETSRDSHTAEKVKSILLEVMEVIGIERFSGICSDSAGNTRKARELLAKEISGLLNLPDCCHHLQNTAKDITKLPDFKDFIRNLRKIIQYFRRSTKASNDLTAARLEEGLTRGLQSIGKTRFASVYWSAESLRACLPLMRHLVSNGKLVIPRKGSYQQAKFDVALLQENNMASMKFEQQLTRYTTILAPIARAIKSLEATDTTAADVYVFWLGVASTLQELFAQPEEESGIPPELARKITGIVNKRYKSIIDEAPADVYFVAFFLDPDILAKPTSMSTAIFVPPAATGDDASSDDSHKAPIPRAYTRVKIFLKNLLQAEMKLMAQPLVKELEEADLADELRDQLLAYARGEYPFKQRLDRSQSSQPVLKWWLDLKEHRHARTLAMLAIKIYSIAVNSMAEERTVSNFTWFNSRLRSQQEVKTLVDMIQVRQWYLFKDYPQVSPKTHPTVRWRDMDKTIFTRRDARARTAAEYQEDDDDFFAEWPGEPAAGPNEKHSGRSENDHREAAAEAADSFELDELVDLQSMNLRGMLCETLAEDPDTDDESIAAAVPAQVAGTSSALPRKANWAW</sequence>
<evidence type="ECO:0000313" key="9">
    <source>
        <dbReference type="Proteomes" id="UP000029665"/>
    </source>
</evidence>
<dbReference type="OMA" id="IQCLEAK"/>
<feature type="domain" description="DUF659" evidence="7">
    <location>
        <begin position="392"/>
        <end position="521"/>
    </location>
</feature>
<evidence type="ECO:0000256" key="1">
    <source>
        <dbReference type="ARBA" id="ARBA00004123"/>
    </source>
</evidence>
<dbReference type="Pfam" id="PF04937">
    <property type="entry name" value="DUF659"/>
    <property type="match status" value="1"/>
</dbReference>
<keyword evidence="3" id="KW-0863">Zinc-finger</keyword>
<evidence type="ECO:0000256" key="2">
    <source>
        <dbReference type="ARBA" id="ARBA00022723"/>
    </source>
</evidence>
<dbReference type="AlphaFoldDB" id="A0A060SS71"/>
<evidence type="ECO:0000256" key="4">
    <source>
        <dbReference type="ARBA" id="ARBA00022833"/>
    </source>
</evidence>
<accession>A0A060SS71</accession>
<dbReference type="InterPro" id="IPR052035">
    <property type="entry name" value="ZnF_BED_domain_contain"/>
</dbReference>
<evidence type="ECO:0000313" key="8">
    <source>
        <dbReference type="EMBL" id="CDO75074.1"/>
    </source>
</evidence>
<evidence type="ECO:0000256" key="6">
    <source>
        <dbReference type="SAM" id="MobiDB-lite"/>
    </source>
</evidence>
<reference evidence="8" key="1">
    <citation type="submission" date="2014-01" db="EMBL/GenBank/DDBJ databases">
        <title>The genome of the white-rot fungus Pycnoporus cinnabarinus: a basidiomycete model with a versatile arsenal for lignocellulosic biomass breakdown.</title>
        <authorList>
            <person name="Levasseur A."/>
            <person name="Lomascolo A."/>
            <person name="Ruiz-Duenas F.J."/>
            <person name="Uzan E."/>
            <person name="Piumi F."/>
            <person name="Kues U."/>
            <person name="Ram A.F.J."/>
            <person name="Murat C."/>
            <person name="Haon M."/>
            <person name="Benoit I."/>
            <person name="Arfi Y."/>
            <person name="Chevret D."/>
            <person name="Drula E."/>
            <person name="Kwon M.J."/>
            <person name="Gouret P."/>
            <person name="Lesage-Meessen L."/>
            <person name="Lombard V."/>
            <person name="Mariette J."/>
            <person name="Noirot C."/>
            <person name="Park J."/>
            <person name="Patyshakuliyeva A."/>
            <person name="Wieneger R.A.B."/>
            <person name="Wosten H.A.B."/>
            <person name="Martin F."/>
            <person name="Coutinho P.M."/>
            <person name="de Vries R."/>
            <person name="Martinez A.T."/>
            <person name="Klopp C."/>
            <person name="Pontarotti P."/>
            <person name="Henrissat B."/>
            <person name="Record E."/>
        </authorList>
    </citation>
    <scope>NUCLEOTIDE SEQUENCE [LARGE SCALE GENOMIC DNA]</scope>
    <source>
        <strain evidence="8">BRFM137</strain>
    </source>
</reference>
<protein>
    <recommendedName>
        <fullName evidence="7">DUF659 domain-containing protein</fullName>
    </recommendedName>
</protein>
<feature type="compositionally biased region" description="Basic and acidic residues" evidence="6">
    <location>
        <begin position="926"/>
        <end position="941"/>
    </location>
</feature>
<dbReference type="HOGENOM" id="CLU_008059_1_0_1"/>
<dbReference type="STRING" id="5643.A0A060SS71"/>
<dbReference type="GO" id="GO:0008270">
    <property type="term" value="F:zinc ion binding"/>
    <property type="evidence" value="ECO:0007669"/>
    <property type="project" value="UniProtKB-KW"/>
</dbReference>
<keyword evidence="2" id="KW-0479">Metal-binding</keyword>